<dbReference type="AlphaFoldDB" id="A0A0F9R140"/>
<organism evidence="1">
    <name type="scientific">marine sediment metagenome</name>
    <dbReference type="NCBI Taxonomy" id="412755"/>
    <lineage>
        <taxon>unclassified sequences</taxon>
        <taxon>metagenomes</taxon>
        <taxon>ecological metagenomes</taxon>
    </lineage>
</organism>
<accession>A0A0F9R140</accession>
<comment type="caution">
    <text evidence="1">The sequence shown here is derived from an EMBL/GenBank/DDBJ whole genome shotgun (WGS) entry which is preliminary data.</text>
</comment>
<protein>
    <submittedName>
        <fullName evidence="1">Uncharacterized protein</fullName>
    </submittedName>
</protein>
<proteinExistence type="predicted"/>
<evidence type="ECO:0000313" key="1">
    <source>
        <dbReference type="EMBL" id="KKN11218.1"/>
    </source>
</evidence>
<name>A0A0F9R140_9ZZZZ</name>
<dbReference type="EMBL" id="LAZR01004160">
    <property type="protein sequence ID" value="KKN11218.1"/>
    <property type="molecule type" value="Genomic_DNA"/>
</dbReference>
<sequence length="68" mass="7668">MRERKRHDRAVKLTSNLEEAIQRGYIPDGVVVPIPREWFPLSAVSLVKPSLPDAPTLDAGGEIIPDYW</sequence>
<gene>
    <name evidence="1" type="ORF">LCGC14_1028760</name>
</gene>
<reference evidence="1" key="1">
    <citation type="journal article" date="2015" name="Nature">
        <title>Complex archaea that bridge the gap between prokaryotes and eukaryotes.</title>
        <authorList>
            <person name="Spang A."/>
            <person name="Saw J.H."/>
            <person name="Jorgensen S.L."/>
            <person name="Zaremba-Niedzwiedzka K."/>
            <person name="Martijn J."/>
            <person name="Lind A.E."/>
            <person name="van Eijk R."/>
            <person name="Schleper C."/>
            <person name="Guy L."/>
            <person name="Ettema T.J."/>
        </authorList>
    </citation>
    <scope>NUCLEOTIDE SEQUENCE</scope>
</reference>